<reference evidence="1" key="1">
    <citation type="journal article" date="2023" name="Mol. Phylogenet. Evol.">
        <title>Genome-scale phylogeny and comparative genomics of the fungal order Sordariales.</title>
        <authorList>
            <person name="Hensen N."/>
            <person name="Bonometti L."/>
            <person name="Westerberg I."/>
            <person name="Brannstrom I.O."/>
            <person name="Guillou S."/>
            <person name="Cros-Aarteil S."/>
            <person name="Calhoun S."/>
            <person name="Haridas S."/>
            <person name="Kuo A."/>
            <person name="Mondo S."/>
            <person name="Pangilinan J."/>
            <person name="Riley R."/>
            <person name="LaButti K."/>
            <person name="Andreopoulos B."/>
            <person name="Lipzen A."/>
            <person name="Chen C."/>
            <person name="Yan M."/>
            <person name="Daum C."/>
            <person name="Ng V."/>
            <person name="Clum A."/>
            <person name="Steindorff A."/>
            <person name="Ohm R.A."/>
            <person name="Martin F."/>
            <person name="Silar P."/>
            <person name="Natvig D.O."/>
            <person name="Lalanne C."/>
            <person name="Gautier V."/>
            <person name="Ament-Velasquez S.L."/>
            <person name="Kruys A."/>
            <person name="Hutchinson M.I."/>
            <person name="Powell A.J."/>
            <person name="Barry K."/>
            <person name="Miller A.N."/>
            <person name="Grigoriev I.V."/>
            <person name="Debuchy R."/>
            <person name="Gladieux P."/>
            <person name="Hiltunen Thoren M."/>
            <person name="Johannesson H."/>
        </authorList>
    </citation>
    <scope>NUCLEOTIDE SEQUENCE</scope>
    <source>
        <strain evidence="1">CBS 103.79</strain>
    </source>
</reference>
<dbReference type="Proteomes" id="UP001303889">
    <property type="component" value="Unassembled WGS sequence"/>
</dbReference>
<organism evidence="1 2">
    <name type="scientific">Staphylotrichum tortipilum</name>
    <dbReference type="NCBI Taxonomy" id="2831512"/>
    <lineage>
        <taxon>Eukaryota</taxon>
        <taxon>Fungi</taxon>
        <taxon>Dikarya</taxon>
        <taxon>Ascomycota</taxon>
        <taxon>Pezizomycotina</taxon>
        <taxon>Sordariomycetes</taxon>
        <taxon>Sordariomycetidae</taxon>
        <taxon>Sordariales</taxon>
        <taxon>Chaetomiaceae</taxon>
        <taxon>Staphylotrichum</taxon>
    </lineage>
</organism>
<gene>
    <name evidence="1" type="ORF">C8A05DRAFT_16262</name>
</gene>
<dbReference type="SUPFAM" id="SSF56112">
    <property type="entry name" value="Protein kinase-like (PK-like)"/>
    <property type="match status" value="1"/>
</dbReference>
<comment type="caution">
    <text evidence="1">The sequence shown here is derived from an EMBL/GenBank/DDBJ whole genome shotgun (WGS) entry which is preliminary data.</text>
</comment>
<evidence type="ECO:0000313" key="2">
    <source>
        <dbReference type="Proteomes" id="UP001303889"/>
    </source>
</evidence>
<evidence type="ECO:0008006" key="3">
    <source>
        <dbReference type="Google" id="ProtNLM"/>
    </source>
</evidence>
<name>A0AAN6RT53_9PEZI</name>
<evidence type="ECO:0000313" key="1">
    <source>
        <dbReference type="EMBL" id="KAK3901578.1"/>
    </source>
</evidence>
<keyword evidence="2" id="KW-1185">Reference proteome</keyword>
<reference evidence="1" key="2">
    <citation type="submission" date="2023-05" db="EMBL/GenBank/DDBJ databases">
        <authorList>
            <consortium name="Lawrence Berkeley National Laboratory"/>
            <person name="Steindorff A."/>
            <person name="Hensen N."/>
            <person name="Bonometti L."/>
            <person name="Westerberg I."/>
            <person name="Brannstrom I.O."/>
            <person name="Guillou S."/>
            <person name="Cros-Aarteil S."/>
            <person name="Calhoun S."/>
            <person name="Haridas S."/>
            <person name="Kuo A."/>
            <person name="Mondo S."/>
            <person name="Pangilinan J."/>
            <person name="Riley R."/>
            <person name="Labutti K."/>
            <person name="Andreopoulos B."/>
            <person name="Lipzen A."/>
            <person name="Chen C."/>
            <person name="Yanf M."/>
            <person name="Daum C."/>
            <person name="Ng V."/>
            <person name="Clum A."/>
            <person name="Ohm R."/>
            <person name="Martin F."/>
            <person name="Silar P."/>
            <person name="Natvig D."/>
            <person name="Lalanne C."/>
            <person name="Gautier V."/>
            <person name="Ament-Velasquez S.L."/>
            <person name="Kruys A."/>
            <person name="Hutchinson M.I."/>
            <person name="Powell A.J."/>
            <person name="Barry K."/>
            <person name="Miller A.N."/>
            <person name="Grigoriev I.V."/>
            <person name="Debuchy R."/>
            <person name="Gladieux P."/>
            <person name="Thoren M.H."/>
            <person name="Johannesson H."/>
        </authorList>
    </citation>
    <scope>NUCLEOTIDE SEQUENCE</scope>
    <source>
        <strain evidence="1">CBS 103.79</strain>
    </source>
</reference>
<protein>
    <recommendedName>
        <fullName evidence="3">Aminoglycoside phosphotransferase domain-containing protein</fullName>
    </recommendedName>
</protein>
<proteinExistence type="predicted"/>
<sequence>MTPAIDENAEARQFALEASLDGICGIIRNRRFRAKAPHFGYPLEQPVVWVKYGDPWMEAEADMQRLAWQLVRDERQAGRCNPGIYIPEVFKTFPNPRDPSIFVVVMELVKGTVLEKSVYAKPRGSLHPVEQCYDLIAEAIQLLRRMPVPHDATPGPYTPNHELRLISHPLFKDQRAGIVFQNIEELEGHINGVPIVSAAPGAPPTVALERELVFAYSDIHDHNFMFNRDHEGILRLYVIDFGHASFLPVSLLAHVVLQNFGCSTPKHIAKRIGATLPVTNIEALGHAAKMLARVRREAGLSRRDSACSLTPVEGLQDQELSAWCRW</sequence>
<accession>A0AAN6RT53</accession>
<dbReference type="EMBL" id="MU855569">
    <property type="protein sequence ID" value="KAK3901578.1"/>
    <property type="molecule type" value="Genomic_DNA"/>
</dbReference>
<dbReference type="AlphaFoldDB" id="A0AAN6RT53"/>
<dbReference type="InterPro" id="IPR011009">
    <property type="entry name" value="Kinase-like_dom_sf"/>
</dbReference>